<dbReference type="STRING" id="759914.BP951000_0452"/>
<evidence type="ECO:0000256" key="8">
    <source>
        <dbReference type="ARBA" id="ARBA00023239"/>
    </source>
</evidence>
<keyword evidence="6 10" id="KW-0408">Iron</keyword>
<evidence type="ECO:0000259" key="11">
    <source>
        <dbReference type="PROSITE" id="PS51671"/>
    </source>
</evidence>
<dbReference type="Pfam" id="PF01842">
    <property type="entry name" value="ACT"/>
    <property type="match status" value="1"/>
</dbReference>
<dbReference type="InterPro" id="IPR051318">
    <property type="entry name" value="Fe-S_L-Ser"/>
</dbReference>
<keyword evidence="13" id="KW-1185">Reference proteome</keyword>
<evidence type="ECO:0000256" key="1">
    <source>
        <dbReference type="ARBA" id="ARBA00001966"/>
    </source>
</evidence>
<dbReference type="NCBIfam" id="TIGR00719">
    <property type="entry name" value="sda_beta"/>
    <property type="match status" value="1"/>
</dbReference>
<name>D8IBD2_BRAP9</name>
<gene>
    <name evidence="12" type="primary">sdaB</name>
    <name evidence="12" type="ordered locus">BP951000_0452</name>
</gene>
<dbReference type="GO" id="GO:0003941">
    <property type="term" value="F:L-serine ammonia-lyase activity"/>
    <property type="evidence" value="ECO:0007669"/>
    <property type="project" value="UniProtKB-UniRule"/>
</dbReference>
<comment type="catalytic activity">
    <reaction evidence="9 10">
        <text>L-serine = pyruvate + NH4(+)</text>
        <dbReference type="Rhea" id="RHEA:19169"/>
        <dbReference type="ChEBI" id="CHEBI:15361"/>
        <dbReference type="ChEBI" id="CHEBI:28938"/>
        <dbReference type="ChEBI" id="CHEBI:33384"/>
        <dbReference type="EC" id="4.3.1.17"/>
    </reaction>
</comment>
<dbReference type="eggNOG" id="COG1760">
    <property type="taxonomic scope" value="Bacteria"/>
</dbReference>
<evidence type="ECO:0000256" key="2">
    <source>
        <dbReference type="ARBA" id="ARBA00008636"/>
    </source>
</evidence>
<keyword evidence="8 10" id="KW-0456">Lyase</keyword>
<dbReference type="InParanoid" id="D8IBD2"/>
<dbReference type="SUPFAM" id="SSF55021">
    <property type="entry name" value="ACT-like"/>
    <property type="match status" value="1"/>
</dbReference>
<organism evidence="12 13">
    <name type="scientific">Brachyspira pilosicoli (strain ATCC BAA-1826 / 95/1000)</name>
    <dbReference type="NCBI Taxonomy" id="759914"/>
    <lineage>
        <taxon>Bacteria</taxon>
        <taxon>Pseudomonadati</taxon>
        <taxon>Spirochaetota</taxon>
        <taxon>Spirochaetia</taxon>
        <taxon>Brachyspirales</taxon>
        <taxon>Brachyspiraceae</taxon>
        <taxon>Brachyspira</taxon>
    </lineage>
</organism>
<dbReference type="PROSITE" id="PS51671">
    <property type="entry name" value="ACT"/>
    <property type="match status" value="1"/>
</dbReference>
<comment type="cofactor">
    <cofactor evidence="1 10">
        <name>[4Fe-4S] cluster</name>
        <dbReference type="ChEBI" id="CHEBI:49883"/>
    </cofactor>
</comment>
<dbReference type="FunCoup" id="D8IBD2">
    <property type="interactions" value="97"/>
</dbReference>
<dbReference type="EMBL" id="CP002025">
    <property type="protein sequence ID" value="ADK30455.1"/>
    <property type="molecule type" value="Genomic_DNA"/>
</dbReference>
<dbReference type="InterPro" id="IPR029009">
    <property type="entry name" value="ASB_dom_sf"/>
</dbReference>
<dbReference type="AlphaFoldDB" id="D8IBD2"/>
<dbReference type="PANTHER" id="PTHR30182">
    <property type="entry name" value="L-SERINE DEHYDRATASE"/>
    <property type="match status" value="1"/>
</dbReference>
<reference evidence="12 13" key="1">
    <citation type="journal article" date="2010" name="PLoS ONE">
        <title>The complete genome sequence of the pathogenic intestinal spirochete Brachyspira pilosicoli and comparison with other Brachyspira genomes.</title>
        <authorList>
            <person name="Wanchanthuek P."/>
            <person name="Bellgard M.I."/>
            <person name="La T."/>
            <person name="Ryan K."/>
            <person name="Moolhuijzen P."/>
            <person name="Chapman B."/>
            <person name="Black M."/>
            <person name="Schibeci D."/>
            <person name="Hunter A."/>
            <person name="Barrero R."/>
            <person name="Phillips N.D."/>
            <person name="Hampson D.J."/>
        </authorList>
    </citation>
    <scope>NUCLEOTIDE SEQUENCE [LARGE SCALE GENOMIC DNA]</scope>
    <source>
        <strain evidence="13">ATCC BAA-1826 / 95/1000</strain>
    </source>
</reference>
<dbReference type="InterPro" id="IPR002912">
    <property type="entry name" value="ACT_dom"/>
</dbReference>
<sequence length="229" mass="25293">MEANFMATLFDIIGPVMIGPSSSHTAGACRIGKLAKKILGEDVKEAKIYLHGSFALTWKGHGTDKAILAGLLGYETYDTQLRDSYKLAEENNLKFEFIPTTLREAFHPNSVYIEVKGQNNEANILASSIGGGLIVLDKVNGIEVHYKGDFPTIAIVNKDVPGIIAKVTSIIFENGINIENMNVTPQFEGPNQGYAIIVIGMTDVISKEIEERIRKIENIRDFVFLDKLY</sequence>
<dbReference type="Proteomes" id="UP000000332">
    <property type="component" value="Chromosome"/>
</dbReference>
<protein>
    <recommendedName>
        <fullName evidence="10">L-serine dehydratase</fullName>
        <ecNumber evidence="10">4.3.1.17</ecNumber>
    </recommendedName>
</protein>
<accession>D8IBD2</accession>
<evidence type="ECO:0000256" key="3">
    <source>
        <dbReference type="ARBA" id="ARBA00022432"/>
    </source>
</evidence>
<evidence type="ECO:0000313" key="12">
    <source>
        <dbReference type="EMBL" id="ADK30455.1"/>
    </source>
</evidence>
<comment type="similarity">
    <text evidence="2 10">Belongs to the iron-sulfur dependent L-serine dehydratase family.</text>
</comment>
<dbReference type="InterPro" id="IPR004643">
    <property type="entry name" value="Fe-S_L-Ser_bsu"/>
</dbReference>
<keyword evidence="3 10" id="KW-0312">Gluconeogenesis</keyword>
<evidence type="ECO:0000256" key="7">
    <source>
        <dbReference type="ARBA" id="ARBA00023014"/>
    </source>
</evidence>
<dbReference type="InterPro" id="IPR045865">
    <property type="entry name" value="ACT-like_dom_sf"/>
</dbReference>
<keyword evidence="4 10" id="KW-0004">4Fe-4S</keyword>
<dbReference type="GO" id="GO:0006094">
    <property type="term" value="P:gluconeogenesis"/>
    <property type="evidence" value="ECO:0007669"/>
    <property type="project" value="UniProtKB-KW"/>
</dbReference>
<dbReference type="EC" id="4.3.1.17" evidence="10"/>
<dbReference type="GO" id="GO:0046872">
    <property type="term" value="F:metal ion binding"/>
    <property type="evidence" value="ECO:0007669"/>
    <property type="project" value="UniProtKB-KW"/>
</dbReference>
<dbReference type="PIRSF" id="PIRSF036692">
    <property type="entry name" value="SDH_B"/>
    <property type="match status" value="1"/>
</dbReference>
<dbReference type="SUPFAM" id="SSF143548">
    <property type="entry name" value="Serine metabolism enzymes domain"/>
    <property type="match status" value="1"/>
</dbReference>
<keyword evidence="5 10" id="KW-0479">Metal-binding</keyword>
<dbReference type="Pfam" id="PF03315">
    <property type="entry name" value="SDH_beta"/>
    <property type="match status" value="1"/>
</dbReference>
<dbReference type="HOGENOM" id="CLU_086592_0_0_12"/>
<dbReference type="Gene3D" id="3.30.70.260">
    <property type="match status" value="1"/>
</dbReference>
<keyword evidence="7 10" id="KW-0411">Iron-sulfur</keyword>
<evidence type="ECO:0000256" key="10">
    <source>
        <dbReference type="RuleBase" id="RU366059"/>
    </source>
</evidence>
<dbReference type="Gene3D" id="3.30.1330.90">
    <property type="entry name" value="D-3-phosphoglycerate dehydrogenase, domain 3"/>
    <property type="match status" value="1"/>
</dbReference>
<dbReference type="PANTHER" id="PTHR30182:SF12">
    <property type="entry name" value="L-SERINE DEHYDRATASE, BETA CHAIN-RELATED"/>
    <property type="match status" value="1"/>
</dbReference>
<dbReference type="KEGG" id="bpo:BP951000_0452"/>
<proteinExistence type="inferred from homology"/>
<evidence type="ECO:0000256" key="5">
    <source>
        <dbReference type="ARBA" id="ARBA00022723"/>
    </source>
</evidence>
<dbReference type="InterPro" id="IPR005131">
    <property type="entry name" value="Ser_deHydtase_bsu"/>
</dbReference>
<dbReference type="CDD" id="cd04879">
    <property type="entry name" value="ACT_3PGDH-like"/>
    <property type="match status" value="1"/>
</dbReference>
<evidence type="ECO:0000256" key="4">
    <source>
        <dbReference type="ARBA" id="ARBA00022485"/>
    </source>
</evidence>
<evidence type="ECO:0000313" key="13">
    <source>
        <dbReference type="Proteomes" id="UP000000332"/>
    </source>
</evidence>
<evidence type="ECO:0000256" key="9">
    <source>
        <dbReference type="ARBA" id="ARBA00049406"/>
    </source>
</evidence>
<feature type="domain" description="ACT" evidence="11">
    <location>
        <begin position="152"/>
        <end position="229"/>
    </location>
</feature>
<dbReference type="GO" id="GO:0051539">
    <property type="term" value="F:4 iron, 4 sulfur cluster binding"/>
    <property type="evidence" value="ECO:0007669"/>
    <property type="project" value="UniProtKB-UniRule"/>
</dbReference>
<evidence type="ECO:0000256" key="6">
    <source>
        <dbReference type="ARBA" id="ARBA00023004"/>
    </source>
</evidence>